<dbReference type="InterPro" id="IPR035959">
    <property type="entry name" value="RutC-like_sf"/>
</dbReference>
<organism evidence="2 3">
    <name type="scientific">Mucor saturninus</name>
    <dbReference type="NCBI Taxonomy" id="64648"/>
    <lineage>
        <taxon>Eukaryota</taxon>
        <taxon>Fungi</taxon>
        <taxon>Fungi incertae sedis</taxon>
        <taxon>Mucoromycota</taxon>
        <taxon>Mucoromycotina</taxon>
        <taxon>Mucoromycetes</taxon>
        <taxon>Mucorales</taxon>
        <taxon>Mucorineae</taxon>
        <taxon>Mucoraceae</taxon>
        <taxon>Mucor</taxon>
    </lineage>
</organism>
<dbReference type="GO" id="GO:0005829">
    <property type="term" value="C:cytosol"/>
    <property type="evidence" value="ECO:0007669"/>
    <property type="project" value="TreeGrafter"/>
</dbReference>
<evidence type="ECO:0000256" key="1">
    <source>
        <dbReference type="ARBA" id="ARBA00010552"/>
    </source>
</evidence>
<proteinExistence type="inferred from homology"/>
<protein>
    <submittedName>
        <fullName evidence="2">Uncharacterized protein</fullName>
    </submittedName>
</protein>
<dbReference type="EMBL" id="JAEPRD010000129">
    <property type="protein sequence ID" value="KAG2197398.1"/>
    <property type="molecule type" value="Genomic_DNA"/>
</dbReference>
<gene>
    <name evidence="2" type="ORF">INT47_005651</name>
</gene>
<name>A0A8H7QTD1_9FUNG</name>
<dbReference type="Gene3D" id="3.30.1330.40">
    <property type="entry name" value="RutC-like"/>
    <property type="match status" value="1"/>
</dbReference>
<dbReference type="PROSITE" id="PS01094">
    <property type="entry name" value="UPF0076"/>
    <property type="match status" value="1"/>
</dbReference>
<reference evidence="2" key="1">
    <citation type="submission" date="2020-12" db="EMBL/GenBank/DDBJ databases">
        <title>Metabolic potential, ecology and presence of endohyphal bacteria is reflected in genomic diversity of Mucoromycotina.</title>
        <authorList>
            <person name="Muszewska A."/>
            <person name="Okrasinska A."/>
            <person name="Steczkiewicz K."/>
            <person name="Drgas O."/>
            <person name="Orlowska M."/>
            <person name="Perlinska-Lenart U."/>
            <person name="Aleksandrzak-Piekarczyk T."/>
            <person name="Szatraj K."/>
            <person name="Zielenkiewicz U."/>
            <person name="Pilsyk S."/>
            <person name="Malc E."/>
            <person name="Mieczkowski P."/>
            <person name="Kruszewska J.S."/>
            <person name="Biernat P."/>
            <person name="Pawlowska J."/>
        </authorList>
    </citation>
    <scope>NUCLEOTIDE SEQUENCE</scope>
    <source>
        <strain evidence="2">WA0000017839</strain>
    </source>
</reference>
<keyword evidence="3" id="KW-1185">Reference proteome</keyword>
<dbReference type="OrthoDB" id="309640at2759"/>
<dbReference type="NCBIfam" id="TIGR00004">
    <property type="entry name" value="Rid family detoxifying hydrolase"/>
    <property type="match status" value="1"/>
</dbReference>
<comment type="caution">
    <text evidence="2">The sequence shown here is derived from an EMBL/GenBank/DDBJ whole genome shotgun (WGS) entry which is preliminary data.</text>
</comment>
<dbReference type="Proteomes" id="UP000603453">
    <property type="component" value="Unassembled WGS sequence"/>
</dbReference>
<dbReference type="InterPro" id="IPR006056">
    <property type="entry name" value="RidA"/>
</dbReference>
<dbReference type="PANTHER" id="PTHR11803">
    <property type="entry name" value="2-IMINOBUTANOATE/2-IMINOPROPANOATE DEAMINASE RIDA"/>
    <property type="match status" value="1"/>
</dbReference>
<dbReference type="GO" id="GO:0019239">
    <property type="term" value="F:deaminase activity"/>
    <property type="evidence" value="ECO:0007669"/>
    <property type="project" value="TreeGrafter"/>
</dbReference>
<dbReference type="Pfam" id="PF01042">
    <property type="entry name" value="Ribonuc_L-PSP"/>
    <property type="match status" value="1"/>
</dbReference>
<dbReference type="FunFam" id="3.30.1330.40:FF:000001">
    <property type="entry name" value="L-PSP family endoribonuclease"/>
    <property type="match status" value="1"/>
</dbReference>
<dbReference type="CDD" id="cd00448">
    <property type="entry name" value="YjgF_YER057c_UK114_family"/>
    <property type="match status" value="1"/>
</dbReference>
<sequence>MNRLITRSLSTLTRVQTTKAPAAIGPYAQAIKVNGMVYTSGSLPVIPDTGEIIAGGITEQTHQSLTNMVEVLKASGSGVDQVVKTTVFLKDMNDFAAMNAVYAKFFVHHQPARSAVQVARLPKDVDVEIECVAATL</sequence>
<dbReference type="InterPro" id="IPR006175">
    <property type="entry name" value="YjgF/YER057c/UK114"/>
</dbReference>
<dbReference type="PANTHER" id="PTHR11803:SF58">
    <property type="entry name" value="PROTEIN HMF1-RELATED"/>
    <property type="match status" value="1"/>
</dbReference>
<accession>A0A8H7QTD1</accession>
<evidence type="ECO:0000313" key="3">
    <source>
        <dbReference type="Proteomes" id="UP000603453"/>
    </source>
</evidence>
<dbReference type="InterPro" id="IPR019897">
    <property type="entry name" value="RidA_CS"/>
</dbReference>
<evidence type="ECO:0000313" key="2">
    <source>
        <dbReference type="EMBL" id="KAG2197398.1"/>
    </source>
</evidence>
<dbReference type="AlphaFoldDB" id="A0A8H7QTD1"/>
<comment type="similarity">
    <text evidence="1">Belongs to the RutC family.</text>
</comment>
<dbReference type="GO" id="GO:0005739">
    <property type="term" value="C:mitochondrion"/>
    <property type="evidence" value="ECO:0007669"/>
    <property type="project" value="TreeGrafter"/>
</dbReference>
<dbReference type="SUPFAM" id="SSF55298">
    <property type="entry name" value="YjgF-like"/>
    <property type="match status" value="1"/>
</dbReference>